<sequence length="169" mass="19131">MEPIAKNHITITPKLFQEGRLASRGYAYKRGIRNLILILALVFVVTGAWMLRTSGSVIYLAGELIFVCAILAWIVFVQPRSGNKKKFQAMANGSGRNPERDTVFYKDHFVVTAETGKTMTVYYKDILGIFESRNLWVINCQDKVSVLLKKDGFSMGDMNTIKEYMGECM</sequence>
<evidence type="ECO:0000256" key="1">
    <source>
        <dbReference type="SAM" id="Phobius"/>
    </source>
</evidence>
<feature type="transmembrane region" description="Helical" evidence="1">
    <location>
        <begin position="32"/>
        <end position="51"/>
    </location>
</feature>
<protein>
    <submittedName>
        <fullName evidence="3">YcxB family protein</fullName>
    </submittedName>
</protein>
<name>A0A9D1JKP1_9FIRM</name>
<reference evidence="3" key="2">
    <citation type="journal article" date="2021" name="PeerJ">
        <title>Extensive microbial diversity within the chicken gut microbiome revealed by metagenomics and culture.</title>
        <authorList>
            <person name="Gilroy R."/>
            <person name="Ravi A."/>
            <person name="Getino M."/>
            <person name="Pursley I."/>
            <person name="Horton D.L."/>
            <person name="Alikhan N.F."/>
            <person name="Baker D."/>
            <person name="Gharbi K."/>
            <person name="Hall N."/>
            <person name="Watson M."/>
            <person name="Adriaenssens E.M."/>
            <person name="Foster-Nyarko E."/>
            <person name="Jarju S."/>
            <person name="Secka A."/>
            <person name="Antonio M."/>
            <person name="Oren A."/>
            <person name="Chaudhuri R.R."/>
            <person name="La Ragione R."/>
            <person name="Hildebrand F."/>
            <person name="Pallen M.J."/>
        </authorList>
    </citation>
    <scope>NUCLEOTIDE SEQUENCE</scope>
    <source>
        <strain evidence="3">CHK190-19873</strain>
    </source>
</reference>
<dbReference type="Proteomes" id="UP000823935">
    <property type="component" value="Unassembled WGS sequence"/>
</dbReference>
<gene>
    <name evidence="3" type="ORF">IAB44_08640</name>
</gene>
<dbReference type="InterPro" id="IPR025588">
    <property type="entry name" value="YcxB-like_C"/>
</dbReference>
<reference evidence="3" key="1">
    <citation type="submission" date="2020-10" db="EMBL/GenBank/DDBJ databases">
        <authorList>
            <person name="Gilroy R."/>
        </authorList>
    </citation>
    <scope>NUCLEOTIDE SEQUENCE</scope>
    <source>
        <strain evidence="3">CHK190-19873</strain>
    </source>
</reference>
<keyword evidence="1" id="KW-1133">Transmembrane helix</keyword>
<dbReference type="Pfam" id="PF14317">
    <property type="entry name" value="YcxB"/>
    <property type="match status" value="1"/>
</dbReference>
<accession>A0A9D1JKP1</accession>
<evidence type="ECO:0000313" key="3">
    <source>
        <dbReference type="EMBL" id="HIS31594.1"/>
    </source>
</evidence>
<feature type="transmembrane region" description="Helical" evidence="1">
    <location>
        <begin position="57"/>
        <end position="77"/>
    </location>
</feature>
<dbReference type="EMBL" id="DVIQ01000046">
    <property type="protein sequence ID" value="HIS31594.1"/>
    <property type="molecule type" value="Genomic_DNA"/>
</dbReference>
<keyword evidence="1" id="KW-0812">Transmembrane</keyword>
<feature type="domain" description="YcxB-like C-terminal" evidence="2">
    <location>
        <begin position="104"/>
        <end position="164"/>
    </location>
</feature>
<organism evidence="3 4">
    <name type="scientific">Candidatus Limivivens intestinipullorum</name>
    <dbReference type="NCBI Taxonomy" id="2840858"/>
    <lineage>
        <taxon>Bacteria</taxon>
        <taxon>Bacillati</taxon>
        <taxon>Bacillota</taxon>
        <taxon>Clostridia</taxon>
        <taxon>Lachnospirales</taxon>
        <taxon>Lachnospiraceae</taxon>
        <taxon>Lachnospiraceae incertae sedis</taxon>
        <taxon>Candidatus Limivivens</taxon>
    </lineage>
</organism>
<comment type="caution">
    <text evidence="3">The sequence shown here is derived from an EMBL/GenBank/DDBJ whole genome shotgun (WGS) entry which is preliminary data.</text>
</comment>
<proteinExistence type="predicted"/>
<evidence type="ECO:0000313" key="4">
    <source>
        <dbReference type="Proteomes" id="UP000823935"/>
    </source>
</evidence>
<dbReference type="AlphaFoldDB" id="A0A9D1JKP1"/>
<evidence type="ECO:0000259" key="2">
    <source>
        <dbReference type="Pfam" id="PF14317"/>
    </source>
</evidence>
<keyword evidence="1" id="KW-0472">Membrane</keyword>